<keyword evidence="2" id="KW-0433">Leucine-rich repeat</keyword>
<dbReference type="Gene3D" id="3.80.10.10">
    <property type="entry name" value="Ribonuclease Inhibitor"/>
    <property type="match status" value="1"/>
</dbReference>
<dbReference type="OMA" id="NIDQRCC"/>
<dbReference type="GO" id="GO:0005737">
    <property type="term" value="C:cytoplasm"/>
    <property type="evidence" value="ECO:0007669"/>
    <property type="project" value="TreeGrafter"/>
</dbReference>
<name>A0A8C0HXZ5_BALMU</name>
<comment type="similarity">
    <text evidence="1">Belongs to the PRAME family.</text>
</comment>
<dbReference type="GO" id="GO:0008284">
    <property type="term" value="P:positive regulation of cell population proliferation"/>
    <property type="evidence" value="ECO:0007669"/>
    <property type="project" value="InterPro"/>
</dbReference>
<dbReference type="PANTHER" id="PTHR14224">
    <property type="entry name" value="SIMILAR TO PREFERENTIALLY EXPRESSED ANTIGEN IN MELANOMA-LIKE 3"/>
    <property type="match status" value="1"/>
</dbReference>
<proteinExistence type="inferred from homology"/>
<dbReference type="GO" id="GO:0043066">
    <property type="term" value="P:negative regulation of apoptotic process"/>
    <property type="evidence" value="ECO:0007669"/>
    <property type="project" value="InterPro"/>
</dbReference>
<dbReference type="InterPro" id="IPR026271">
    <property type="entry name" value="PRAME"/>
</dbReference>
<reference evidence="4" key="1">
    <citation type="submission" date="2023-09" db="UniProtKB">
        <authorList>
            <consortium name="Ensembl"/>
        </authorList>
    </citation>
    <scope>IDENTIFICATION</scope>
</reference>
<evidence type="ECO:0000256" key="2">
    <source>
        <dbReference type="ARBA" id="ARBA00022614"/>
    </source>
</evidence>
<dbReference type="GO" id="GO:0045596">
    <property type="term" value="P:negative regulation of cell differentiation"/>
    <property type="evidence" value="ECO:0007669"/>
    <property type="project" value="InterPro"/>
</dbReference>
<accession>A0A8C0HXZ5</accession>
<dbReference type="GeneTree" id="ENSGT01030000234531"/>
<dbReference type="GO" id="GO:0045892">
    <property type="term" value="P:negative regulation of DNA-templated transcription"/>
    <property type="evidence" value="ECO:0007669"/>
    <property type="project" value="InterPro"/>
</dbReference>
<dbReference type="PIRSF" id="PIRSF038286">
    <property type="entry name" value="PRAME"/>
    <property type="match status" value="1"/>
</dbReference>
<dbReference type="AlphaFoldDB" id="A0A8C0HXZ5"/>
<dbReference type="InterPro" id="IPR032675">
    <property type="entry name" value="LRR_dom_sf"/>
</dbReference>
<sequence length="474" mass="53862">RMSVWNPPRLLGLAGMSLLRDEASNITALEYLPIELFPPLFMEAFYGSRSETLKAMVQAWPFVRLPLGDLMKMPHLGTLQAVLAGLDILIAQKDRPRRCKLQVLDLRHTGQDFWRMWSGDRAHGCSSTLMAPVAEDRSRAEQSLVPLVVFIEIHLKERTMDGFLTYLMRWVEERKASIHLCCKKLKILSMPMENIVKVLSMVQLNCIQEVQVNCAWHLSTLAMFAPLLGQMSNVQRLLLSHIHVPALEEQEEQHVVQITSQFLRLHHLRDIRMESPSYLEGCLDQMLRCLTTPLDNLAITHCLLSDSDLSHLSQCPNISQLKGLDLRGISLTYSSPELLPVLLEKVAATLQELYLDQCGIMDSHLEAILPALSHCPQLMFFSLRGNLISMAIMEKLLRHTSGLPSLSQELYPVPQESYSSQGILQLGRFAQCRAELFEILRVLGRPRIIWISSSPCLHCGDNTFYHPQPIIYLN</sequence>
<organism evidence="4">
    <name type="scientific">Balaenoptera musculus</name>
    <name type="common">Blue whale</name>
    <dbReference type="NCBI Taxonomy" id="9771"/>
    <lineage>
        <taxon>Eukaryota</taxon>
        <taxon>Metazoa</taxon>
        <taxon>Chordata</taxon>
        <taxon>Craniata</taxon>
        <taxon>Vertebrata</taxon>
        <taxon>Euteleostomi</taxon>
        <taxon>Mammalia</taxon>
        <taxon>Eutheria</taxon>
        <taxon>Laurasiatheria</taxon>
        <taxon>Artiodactyla</taxon>
        <taxon>Whippomorpha</taxon>
        <taxon>Cetacea</taxon>
        <taxon>Mysticeti</taxon>
        <taxon>Balaenopteridae</taxon>
        <taxon>Balaenoptera</taxon>
    </lineage>
</organism>
<dbReference type="FunFam" id="3.80.10.10:FF:000435">
    <property type="entry name" value="Uncharacterized protein"/>
    <property type="match status" value="1"/>
</dbReference>
<evidence type="ECO:0000313" key="4">
    <source>
        <dbReference type="Ensembl" id="ENSBMSP00010010854.1"/>
    </source>
</evidence>
<dbReference type="SUPFAM" id="SSF52047">
    <property type="entry name" value="RNI-like"/>
    <property type="match status" value="1"/>
</dbReference>
<dbReference type="Ensembl" id="ENSBMST00010012048.1">
    <property type="protein sequence ID" value="ENSBMSP00010010854.1"/>
    <property type="gene ID" value="ENSBMSG00010007941.1"/>
</dbReference>
<evidence type="ECO:0000256" key="3">
    <source>
        <dbReference type="ARBA" id="ARBA00022737"/>
    </source>
</evidence>
<protein>
    <submittedName>
        <fullName evidence="4">Uncharacterized protein</fullName>
    </submittedName>
</protein>
<dbReference type="InterPro" id="IPR050694">
    <property type="entry name" value="LRRC14/PRAME"/>
</dbReference>
<dbReference type="PANTHER" id="PTHR14224:SF19">
    <property type="entry name" value="PRAME FAMILY MEMBER 11-RELATED"/>
    <property type="match status" value="1"/>
</dbReference>
<keyword evidence="3" id="KW-0677">Repeat</keyword>
<evidence type="ECO:0000256" key="1">
    <source>
        <dbReference type="ARBA" id="ARBA00009608"/>
    </source>
</evidence>